<protein>
    <submittedName>
        <fullName evidence="2">Uncharacterized protein</fullName>
    </submittedName>
</protein>
<proteinExistence type="predicted"/>
<reference evidence="2 3" key="1">
    <citation type="submission" date="2020-06" db="EMBL/GenBank/DDBJ databases">
        <title>NJ-3-1, isolated from saline soil.</title>
        <authorList>
            <person name="Cui H.L."/>
            <person name="Shi X."/>
        </authorList>
    </citation>
    <scope>NUCLEOTIDE SEQUENCE [LARGE SCALE GENOMIC DNA]</scope>
    <source>
        <strain evidence="2 3">NJ-3-1</strain>
    </source>
</reference>
<dbReference type="OrthoDB" id="269729at2157"/>
<dbReference type="GeneID" id="56036798"/>
<keyword evidence="3" id="KW-1185">Reference proteome</keyword>
<evidence type="ECO:0000256" key="1">
    <source>
        <dbReference type="SAM" id="MobiDB-lite"/>
    </source>
</evidence>
<name>A0A7D5L9H5_9EURY</name>
<organism evidence="2 3">
    <name type="scientific">Halorarum salinum</name>
    <dbReference type="NCBI Taxonomy" id="2743089"/>
    <lineage>
        <taxon>Archaea</taxon>
        <taxon>Methanobacteriati</taxon>
        <taxon>Methanobacteriota</taxon>
        <taxon>Stenosarchaea group</taxon>
        <taxon>Halobacteria</taxon>
        <taxon>Halobacteriales</taxon>
        <taxon>Haloferacaceae</taxon>
        <taxon>Halorarum</taxon>
    </lineage>
</organism>
<feature type="region of interest" description="Disordered" evidence="1">
    <location>
        <begin position="362"/>
        <end position="399"/>
    </location>
</feature>
<sequence length="686" mass="74793">MTFTGDYEDPITFVASADTIRVRDELETQQLDLTVPDHEGVERASTRRFPFPVDDAVGVTTRELAVGAHSSLHVRDERGEHLGELTSTPREFSRGTYYLDVQGSVKAYVRIVDASFTASYRSANLDYAPLDVAFDAPARIEVGARSIHGRPGATVTVPDDPDALLEALPALASSIKEFSPERSWPTLRGHPPAIERGERLHVPDGLSTPTTGVTVEVPATYADLYRVAPLVFYLGADVVAGRRRRLHLGNGYVEPLVRIRRSLEDRVAELLGRCLLFDSLVRIGGYYSLPRHEYDELAPRLPFYPPNLADASTSERLIEYFEVDADLLEPFLPGWPYVPTLRPDPADAELLPSLLDSLTPIRVADGADPEPSTGASPSSPDERSHVPAPVRATTAERAPEGAVRLLPEAFRNARRRTIVEPPDVRAAFLAATADRAERLREYVADARQSRLRAADVDVVAAADARAVERALETRPDLLYYEPAPGLGPDDLLDAVRSTGESPAVAAVGAPLDPAAEAALVEHGTVAGMTADRPLAVRELGRFASSLVVGVSVERSAALAELEPPFRFFGKPAHALVRRQHGVVTLEANVRSLSPDEHEVVRYAPVVETVPVGSVTRVRNENPEDTYHLVGNAVAQADVHSTEDVLALLADDDYVVRLNGEQYHGEREASADLVRESARRTLGRTRD</sequence>
<accession>A0A7D5L9H5</accession>
<evidence type="ECO:0000313" key="2">
    <source>
        <dbReference type="EMBL" id="QLG61130.1"/>
    </source>
</evidence>
<evidence type="ECO:0000313" key="3">
    <source>
        <dbReference type="Proteomes" id="UP000509626"/>
    </source>
</evidence>
<dbReference type="RefSeq" id="WP_179267714.1">
    <property type="nucleotide sequence ID" value="NZ_CP058579.1"/>
</dbReference>
<dbReference type="AlphaFoldDB" id="A0A7D5L9H5"/>
<gene>
    <name evidence="2" type="ORF">HUG12_05025</name>
</gene>
<dbReference type="KEGG" id="halu:HUG12_05025"/>
<dbReference type="EMBL" id="CP058579">
    <property type="protein sequence ID" value="QLG61130.1"/>
    <property type="molecule type" value="Genomic_DNA"/>
</dbReference>
<dbReference type="Proteomes" id="UP000509626">
    <property type="component" value="Chromosome"/>
</dbReference>